<dbReference type="Proteomes" id="UP000265520">
    <property type="component" value="Unassembled WGS sequence"/>
</dbReference>
<feature type="compositionally biased region" description="Basic and acidic residues" evidence="1">
    <location>
        <begin position="25"/>
        <end position="40"/>
    </location>
</feature>
<comment type="caution">
    <text evidence="2">The sequence shown here is derived from an EMBL/GenBank/DDBJ whole genome shotgun (WGS) entry which is preliminary data.</text>
</comment>
<proteinExistence type="predicted"/>
<dbReference type="PANTHER" id="PTHR33067:SF35">
    <property type="entry name" value="ASPARTIC PEPTIDASE DDI1-TYPE DOMAIN-CONTAINING PROTEIN"/>
    <property type="match status" value="1"/>
</dbReference>
<accession>A0A392RVM4</accession>
<evidence type="ECO:0000313" key="3">
    <source>
        <dbReference type="Proteomes" id="UP000265520"/>
    </source>
</evidence>
<evidence type="ECO:0000313" key="2">
    <source>
        <dbReference type="EMBL" id="MCI40673.1"/>
    </source>
</evidence>
<dbReference type="EMBL" id="LXQA010282572">
    <property type="protein sequence ID" value="MCI40673.1"/>
    <property type="molecule type" value="Genomic_DNA"/>
</dbReference>
<feature type="compositionally biased region" description="Basic and acidic residues" evidence="1">
    <location>
        <begin position="1"/>
        <end position="15"/>
    </location>
</feature>
<dbReference type="PANTHER" id="PTHR33067">
    <property type="entry name" value="RNA-DIRECTED DNA POLYMERASE-RELATED"/>
    <property type="match status" value="1"/>
</dbReference>
<evidence type="ECO:0000256" key="1">
    <source>
        <dbReference type="SAM" id="MobiDB-lite"/>
    </source>
</evidence>
<dbReference type="AlphaFoldDB" id="A0A392RVM4"/>
<sequence length="119" mass="13625">KGNKSEDSEADKVVETVETPGSEEEVQKKDEKPSQTKETDLERFIETLEKLEASPPEEEQQPDDYIFLTEECSTILTMKPQQKHYDRRSLLIPCSIWEMDTEGALCDLDSNINLMTVSL</sequence>
<name>A0A392RVM4_9FABA</name>
<keyword evidence="3" id="KW-1185">Reference proteome</keyword>
<protein>
    <submittedName>
        <fullName evidence="2">Uncharacterized protein</fullName>
    </submittedName>
</protein>
<organism evidence="2 3">
    <name type="scientific">Trifolium medium</name>
    <dbReference type="NCBI Taxonomy" id="97028"/>
    <lineage>
        <taxon>Eukaryota</taxon>
        <taxon>Viridiplantae</taxon>
        <taxon>Streptophyta</taxon>
        <taxon>Embryophyta</taxon>
        <taxon>Tracheophyta</taxon>
        <taxon>Spermatophyta</taxon>
        <taxon>Magnoliopsida</taxon>
        <taxon>eudicotyledons</taxon>
        <taxon>Gunneridae</taxon>
        <taxon>Pentapetalae</taxon>
        <taxon>rosids</taxon>
        <taxon>fabids</taxon>
        <taxon>Fabales</taxon>
        <taxon>Fabaceae</taxon>
        <taxon>Papilionoideae</taxon>
        <taxon>50 kb inversion clade</taxon>
        <taxon>NPAAA clade</taxon>
        <taxon>Hologalegina</taxon>
        <taxon>IRL clade</taxon>
        <taxon>Trifolieae</taxon>
        <taxon>Trifolium</taxon>
    </lineage>
</organism>
<feature type="non-terminal residue" evidence="2">
    <location>
        <position position="119"/>
    </location>
</feature>
<feature type="non-terminal residue" evidence="2">
    <location>
        <position position="1"/>
    </location>
</feature>
<reference evidence="2 3" key="1">
    <citation type="journal article" date="2018" name="Front. Plant Sci.">
        <title>Red Clover (Trifolium pratense) and Zigzag Clover (T. medium) - A Picture of Genomic Similarities and Differences.</title>
        <authorList>
            <person name="Dluhosova J."/>
            <person name="Istvanek J."/>
            <person name="Nedelnik J."/>
            <person name="Repkova J."/>
        </authorList>
    </citation>
    <scope>NUCLEOTIDE SEQUENCE [LARGE SCALE GENOMIC DNA]</scope>
    <source>
        <strain evidence="3">cv. 10/8</strain>
        <tissue evidence="2">Leaf</tissue>
    </source>
</reference>
<feature type="region of interest" description="Disordered" evidence="1">
    <location>
        <begin position="1"/>
        <end position="40"/>
    </location>
</feature>